<dbReference type="InterPro" id="IPR001867">
    <property type="entry name" value="OmpR/PhoB-type_DNA-bd"/>
</dbReference>
<comment type="caution">
    <text evidence="6">The sequence shown here is derived from an EMBL/GenBank/DDBJ whole genome shotgun (WGS) entry which is preliminary data.</text>
</comment>
<organism evidence="6 7">
    <name type="scientific">Antiquaquibacter oligotrophicus</name>
    <dbReference type="NCBI Taxonomy" id="2880260"/>
    <lineage>
        <taxon>Bacteria</taxon>
        <taxon>Bacillati</taxon>
        <taxon>Actinomycetota</taxon>
        <taxon>Actinomycetes</taxon>
        <taxon>Micrococcales</taxon>
        <taxon>Microbacteriaceae</taxon>
        <taxon>Antiquaquibacter</taxon>
    </lineage>
</organism>
<dbReference type="SUPFAM" id="SSF46894">
    <property type="entry name" value="C-terminal effector domain of the bipartite response regulators"/>
    <property type="match status" value="1"/>
</dbReference>
<dbReference type="PROSITE" id="PS51755">
    <property type="entry name" value="OMPR_PHOB"/>
    <property type="match status" value="1"/>
</dbReference>
<evidence type="ECO:0000256" key="2">
    <source>
        <dbReference type="ARBA" id="ARBA00023125"/>
    </source>
</evidence>
<dbReference type="RefSeq" id="WP_322132424.1">
    <property type="nucleotide sequence ID" value="NZ_CP085036.1"/>
</dbReference>
<evidence type="ECO:0000313" key="7">
    <source>
        <dbReference type="Proteomes" id="UP001160142"/>
    </source>
</evidence>
<dbReference type="InterPro" id="IPR036388">
    <property type="entry name" value="WH-like_DNA-bd_sf"/>
</dbReference>
<gene>
    <name evidence="6" type="ORF">M2152_000239</name>
</gene>
<dbReference type="Gene3D" id="1.10.10.10">
    <property type="entry name" value="Winged helix-like DNA-binding domain superfamily/Winged helix DNA-binding domain"/>
    <property type="match status" value="1"/>
</dbReference>
<evidence type="ECO:0000259" key="5">
    <source>
        <dbReference type="PROSITE" id="PS51755"/>
    </source>
</evidence>
<keyword evidence="2 4" id="KW-0238">DNA-binding</keyword>
<name>A0ABT6KLR9_9MICO</name>
<dbReference type="CDD" id="cd00383">
    <property type="entry name" value="trans_reg_C"/>
    <property type="match status" value="1"/>
</dbReference>
<dbReference type="PANTHER" id="PTHR48111">
    <property type="entry name" value="REGULATOR OF RPOS"/>
    <property type="match status" value="1"/>
</dbReference>
<keyword evidence="3" id="KW-0804">Transcription</keyword>
<reference evidence="6 7" key="1">
    <citation type="submission" date="2023-04" db="EMBL/GenBank/DDBJ databases">
        <title>Genome Encyclopedia of Bacteria and Archaea VI: Functional Genomics of Type Strains.</title>
        <authorList>
            <person name="Whitman W."/>
        </authorList>
    </citation>
    <scope>NUCLEOTIDE SEQUENCE [LARGE SCALE GENOMIC DNA]</scope>
    <source>
        <strain evidence="6 7">SG_E_30_P1</strain>
    </source>
</reference>
<evidence type="ECO:0000256" key="4">
    <source>
        <dbReference type="PROSITE-ProRule" id="PRU01091"/>
    </source>
</evidence>
<dbReference type="EMBL" id="JARXVQ010000001">
    <property type="protein sequence ID" value="MDH6180057.1"/>
    <property type="molecule type" value="Genomic_DNA"/>
</dbReference>
<evidence type="ECO:0000313" key="6">
    <source>
        <dbReference type="EMBL" id="MDH6180057.1"/>
    </source>
</evidence>
<dbReference type="PANTHER" id="PTHR48111:SF67">
    <property type="entry name" value="TRANSCRIPTIONAL REGULATORY PROTEIN TCTD"/>
    <property type="match status" value="1"/>
</dbReference>
<keyword evidence="7" id="KW-1185">Reference proteome</keyword>
<dbReference type="SMART" id="SM00862">
    <property type="entry name" value="Trans_reg_C"/>
    <property type="match status" value="1"/>
</dbReference>
<feature type="DNA-binding region" description="OmpR/PhoB-type" evidence="4">
    <location>
        <begin position="126"/>
        <end position="221"/>
    </location>
</feature>
<sequence length="221" mass="23668">MRPQLLIATVVSTRNQPTEALVTDLAVDGIDLELHDDGANSLLSIGRSHPDVVVVPTDVHGVDLLDYVDAVRRTGLPILVALADDTHKAVAVEALDHGARCILGLPLGARELEQQARLAAPEPASRTTLQAGSLTMDLLSHRVSVDGKDVYLSAREFQLLQVLLAADRVMSADELAEVASDLPAASVQGIRVMIGRIRRKLEGSGHSVLETVRGVGYRITR</sequence>
<feature type="domain" description="OmpR/PhoB-type" evidence="5">
    <location>
        <begin position="126"/>
        <end position="221"/>
    </location>
</feature>
<dbReference type="Proteomes" id="UP001160142">
    <property type="component" value="Unassembled WGS sequence"/>
</dbReference>
<evidence type="ECO:0000256" key="3">
    <source>
        <dbReference type="ARBA" id="ARBA00023163"/>
    </source>
</evidence>
<dbReference type="InterPro" id="IPR016032">
    <property type="entry name" value="Sig_transdc_resp-reg_C-effctor"/>
</dbReference>
<dbReference type="Pfam" id="PF00486">
    <property type="entry name" value="Trans_reg_C"/>
    <property type="match status" value="1"/>
</dbReference>
<dbReference type="SUPFAM" id="SSF52172">
    <property type="entry name" value="CheY-like"/>
    <property type="match status" value="1"/>
</dbReference>
<dbReference type="InterPro" id="IPR039420">
    <property type="entry name" value="WalR-like"/>
</dbReference>
<keyword evidence="1" id="KW-0805">Transcription regulation</keyword>
<proteinExistence type="predicted"/>
<accession>A0ABT6KLR9</accession>
<evidence type="ECO:0000256" key="1">
    <source>
        <dbReference type="ARBA" id="ARBA00023015"/>
    </source>
</evidence>
<protein>
    <submittedName>
        <fullName evidence="6">Two-component system OmpR family response regulator</fullName>
    </submittedName>
</protein>
<dbReference type="InterPro" id="IPR011006">
    <property type="entry name" value="CheY-like_superfamily"/>
</dbReference>